<dbReference type="PANTHER" id="PTHR22762:SF133">
    <property type="entry name" value="P-TYPE DOMAIN-CONTAINING PROTEIN"/>
    <property type="match status" value="1"/>
</dbReference>
<evidence type="ECO:0000313" key="5">
    <source>
        <dbReference type="EMBL" id="KHJ95889.1"/>
    </source>
</evidence>
<dbReference type="SUPFAM" id="SSF51011">
    <property type="entry name" value="Glycosyl hydrolase domain"/>
    <property type="match status" value="1"/>
</dbReference>
<sequence length="470" mass="53672">LKECLLSTSYNRRLHKGTQKNPVQIYNHNKIQNSYLASKTLCMHAVQNQGKLRHYDVRNLYGWSETKPTQQALFEATKKRGIVITRSTFPSSGRYAGHWTGDNSATWNDLQSAVIQPQEFNLFGIPFIGSDICGFNGKTEEELCLRWHQLGAFHTFMRNHNGIGLTAQDPAMWKSVADAAKKAILFRYTYLPYLFSLHFYASMYGGTVLRPVFYEYPNDTKTYDLGEQFLWGSSMLIIPVIKKGAKDVKAYLPQDDWYSLYDTRYGQIFKPGEQTFPAEKTSLIPVLVRGGSILPRQKANVTTAATRNNPFELLIAPGAGIRTSDQAEGFLYWDDGESIVESFSTYNYYYWKFKYVTSDKNAMLTITLERNATNLEIPTLDTVEVFNLNYKPDFNSFKLNGQKVQIDKKSSTYNEETKILYITKEKFIDLSSGKNIDLSWEIERKSSTVSQSSLLLLVCTTFAALVLRIV</sequence>
<dbReference type="AlphaFoldDB" id="A0A0B1TF36"/>
<evidence type="ECO:0000256" key="1">
    <source>
        <dbReference type="ARBA" id="ARBA00007806"/>
    </source>
</evidence>
<feature type="non-terminal residue" evidence="5">
    <location>
        <position position="1"/>
    </location>
</feature>
<dbReference type="OrthoDB" id="1334205at2759"/>
<dbReference type="Gene3D" id="2.60.40.1180">
    <property type="entry name" value="Golgi alpha-mannosidase II"/>
    <property type="match status" value="2"/>
</dbReference>
<evidence type="ECO:0000313" key="6">
    <source>
        <dbReference type="Proteomes" id="UP000053660"/>
    </source>
</evidence>
<dbReference type="InterPro" id="IPR048395">
    <property type="entry name" value="Glyco_hydro_31_C"/>
</dbReference>
<keyword evidence="2" id="KW-0378">Hydrolase</keyword>
<dbReference type="EMBL" id="KN549818">
    <property type="protein sequence ID" value="KHJ95889.1"/>
    <property type="molecule type" value="Genomic_DNA"/>
</dbReference>
<feature type="domain" description="Glycoside hydrolase family 31 TIM barrel" evidence="3">
    <location>
        <begin position="46"/>
        <end position="197"/>
    </location>
</feature>
<evidence type="ECO:0000259" key="4">
    <source>
        <dbReference type="Pfam" id="PF21365"/>
    </source>
</evidence>
<comment type="similarity">
    <text evidence="1 2">Belongs to the glycosyl hydrolase 31 family.</text>
</comment>
<keyword evidence="6" id="KW-1185">Reference proteome</keyword>
<dbReference type="Pfam" id="PF21365">
    <property type="entry name" value="Glyco_hydro_31_3rd"/>
    <property type="match status" value="1"/>
</dbReference>
<dbReference type="GO" id="GO:0004558">
    <property type="term" value="F:alpha-1,4-glucosidase activity"/>
    <property type="evidence" value="ECO:0007669"/>
    <property type="project" value="TreeGrafter"/>
</dbReference>
<evidence type="ECO:0000259" key="3">
    <source>
        <dbReference type="Pfam" id="PF01055"/>
    </source>
</evidence>
<dbReference type="Gene3D" id="3.20.20.80">
    <property type="entry name" value="Glycosidases"/>
    <property type="match status" value="1"/>
</dbReference>
<proteinExistence type="inferred from homology"/>
<evidence type="ECO:0000256" key="2">
    <source>
        <dbReference type="RuleBase" id="RU361185"/>
    </source>
</evidence>
<keyword evidence="2" id="KW-0326">Glycosidase</keyword>
<dbReference type="InterPro" id="IPR017853">
    <property type="entry name" value="GH"/>
</dbReference>
<dbReference type="Proteomes" id="UP000053660">
    <property type="component" value="Unassembled WGS sequence"/>
</dbReference>
<gene>
    <name evidence="5" type="ORF">OESDEN_04160</name>
</gene>
<reference evidence="5 6" key="1">
    <citation type="submission" date="2014-03" db="EMBL/GenBank/DDBJ databases">
        <title>Draft genome of the hookworm Oesophagostomum dentatum.</title>
        <authorList>
            <person name="Mitreva M."/>
        </authorList>
    </citation>
    <scope>NUCLEOTIDE SEQUENCE [LARGE SCALE GENOMIC DNA]</scope>
    <source>
        <strain evidence="5 6">OD-Hann</strain>
    </source>
</reference>
<organism evidence="5 6">
    <name type="scientific">Oesophagostomum dentatum</name>
    <name type="common">Nodular worm</name>
    <dbReference type="NCBI Taxonomy" id="61180"/>
    <lineage>
        <taxon>Eukaryota</taxon>
        <taxon>Metazoa</taxon>
        <taxon>Ecdysozoa</taxon>
        <taxon>Nematoda</taxon>
        <taxon>Chromadorea</taxon>
        <taxon>Rhabditida</taxon>
        <taxon>Rhabditina</taxon>
        <taxon>Rhabditomorpha</taxon>
        <taxon>Strongyloidea</taxon>
        <taxon>Strongylidae</taxon>
        <taxon>Oesophagostomum</taxon>
    </lineage>
</organism>
<protein>
    <submittedName>
        <fullName evidence="5">Alpha-glucosidase domain protein</fullName>
    </submittedName>
</protein>
<accession>A0A0B1TF36</accession>
<dbReference type="SUPFAM" id="SSF51445">
    <property type="entry name" value="(Trans)glycosidases"/>
    <property type="match status" value="1"/>
</dbReference>
<dbReference type="Pfam" id="PF01055">
    <property type="entry name" value="Glyco_hydro_31_2nd"/>
    <property type="match status" value="1"/>
</dbReference>
<name>A0A0B1TF36_OESDE</name>
<dbReference type="PANTHER" id="PTHR22762">
    <property type="entry name" value="ALPHA-GLUCOSIDASE"/>
    <property type="match status" value="1"/>
</dbReference>
<dbReference type="InterPro" id="IPR013780">
    <property type="entry name" value="Glyco_hydro_b"/>
</dbReference>
<dbReference type="InterPro" id="IPR000322">
    <property type="entry name" value="Glyco_hydro_31_TIM"/>
</dbReference>
<dbReference type="GO" id="GO:0005975">
    <property type="term" value="P:carbohydrate metabolic process"/>
    <property type="evidence" value="ECO:0007669"/>
    <property type="project" value="InterPro"/>
</dbReference>
<feature type="domain" description="Glycosyl hydrolase family 31 C-terminal" evidence="4">
    <location>
        <begin position="205"/>
        <end position="294"/>
    </location>
</feature>